<dbReference type="SMART" id="SM00387">
    <property type="entry name" value="HATPase_c"/>
    <property type="match status" value="1"/>
</dbReference>
<dbReference type="SUPFAM" id="SSF47384">
    <property type="entry name" value="Homodimeric domain of signal transducing histidine kinase"/>
    <property type="match status" value="1"/>
</dbReference>
<dbReference type="EMBL" id="MHFR01000037">
    <property type="protein sequence ID" value="OGW98029.1"/>
    <property type="molecule type" value="Genomic_DNA"/>
</dbReference>
<keyword evidence="7" id="KW-0067">ATP-binding</keyword>
<evidence type="ECO:0000256" key="4">
    <source>
        <dbReference type="ARBA" id="ARBA00022679"/>
    </source>
</evidence>
<keyword evidence="5" id="KW-0547">Nucleotide-binding</keyword>
<feature type="transmembrane region" description="Helical" evidence="9">
    <location>
        <begin position="155"/>
        <end position="177"/>
    </location>
</feature>
<evidence type="ECO:0000256" key="7">
    <source>
        <dbReference type="ARBA" id="ARBA00022840"/>
    </source>
</evidence>
<evidence type="ECO:0000256" key="6">
    <source>
        <dbReference type="ARBA" id="ARBA00022777"/>
    </source>
</evidence>
<dbReference type="EC" id="2.7.13.3" evidence="2"/>
<comment type="catalytic activity">
    <reaction evidence="1">
        <text>ATP + protein L-histidine = ADP + protein N-phospho-L-histidine.</text>
        <dbReference type="EC" id="2.7.13.3"/>
    </reaction>
</comment>
<evidence type="ECO:0000256" key="9">
    <source>
        <dbReference type="SAM" id="Phobius"/>
    </source>
</evidence>
<evidence type="ECO:0000256" key="1">
    <source>
        <dbReference type="ARBA" id="ARBA00000085"/>
    </source>
</evidence>
<dbReference type="Pfam" id="PF02518">
    <property type="entry name" value="HATPase_c"/>
    <property type="match status" value="1"/>
</dbReference>
<dbReference type="CDD" id="cd00082">
    <property type="entry name" value="HisKA"/>
    <property type="match status" value="1"/>
</dbReference>
<keyword evidence="9" id="KW-1133">Transmembrane helix</keyword>
<keyword evidence="9" id="KW-0472">Membrane</keyword>
<feature type="transmembrane region" description="Helical" evidence="9">
    <location>
        <begin position="12"/>
        <end position="33"/>
    </location>
</feature>
<proteinExistence type="predicted"/>
<dbReference type="GO" id="GO:0005524">
    <property type="term" value="F:ATP binding"/>
    <property type="evidence" value="ECO:0007669"/>
    <property type="project" value="UniProtKB-KW"/>
</dbReference>
<dbReference type="Gene3D" id="3.30.565.10">
    <property type="entry name" value="Histidine kinase-like ATPase, C-terminal domain"/>
    <property type="match status" value="1"/>
</dbReference>
<dbReference type="InterPro" id="IPR003594">
    <property type="entry name" value="HATPase_dom"/>
</dbReference>
<feature type="transmembrane region" description="Helical" evidence="9">
    <location>
        <begin position="39"/>
        <end position="59"/>
    </location>
</feature>
<dbReference type="InterPro" id="IPR005467">
    <property type="entry name" value="His_kinase_dom"/>
</dbReference>
<dbReference type="InterPro" id="IPR036890">
    <property type="entry name" value="HATPase_C_sf"/>
</dbReference>
<dbReference type="SUPFAM" id="SSF55874">
    <property type="entry name" value="ATPase domain of HSP90 chaperone/DNA topoisomerase II/histidine kinase"/>
    <property type="match status" value="1"/>
</dbReference>
<comment type="caution">
    <text evidence="11">The sequence shown here is derived from an EMBL/GenBank/DDBJ whole genome shotgun (WGS) entry which is preliminary data.</text>
</comment>
<dbReference type="Gene3D" id="1.10.287.130">
    <property type="match status" value="1"/>
</dbReference>
<name>A0A1G1KZF1_9BACT</name>
<dbReference type="Proteomes" id="UP000178187">
    <property type="component" value="Unassembled WGS sequence"/>
</dbReference>
<evidence type="ECO:0000256" key="8">
    <source>
        <dbReference type="ARBA" id="ARBA00023012"/>
    </source>
</evidence>
<dbReference type="SMART" id="SM00388">
    <property type="entry name" value="HisKA"/>
    <property type="match status" value="1"/>
</dbReference>
<dbReference type="InterPro" id="IPR004358">
    <property type="entry name" value="Sig_transdc_His_kin-like_C"/>
</dbReference>
<dbReference type="GO" id="GO:0000155">
    <property type="term" value="F:phosphorelay sensor kinase activity"/>
    <property type="evidence" value="ECO:0007669"/>
    <property type="project" value="InterPro"/>
</dbReference>
<dbReference type="PANTHER" id="PTHR43065:SF10">
    <property type="entry name" value="PEROXIDE STRESS-ACTIVATED HISTIDINE KINASE MAK3"/>
    <property type="match status" value="1"/>
</dbReference>
<evidence type="ECO:0000256" key="2">
    <source>
        <dbReference type="ARBA" id="ARBA00012438"/>
    </source>
</evidence>
<sequence>MAPSLKQTTRVRTLIIARLFVATFFLFCAQFVFKINLTVYYAIISIISILSIIYVLWWLTGKSLTLLAYIQIFFDLLIESILIYYTGGIDSVYSTIYILTIISSSFVLLPYASFYAAALSGIVFTFTVLAYQKHWLPFAYILPSPDFISTPDAVYVFYACYVKITVFVIVSILTYYFSAHILRLEKQVRMQRRLVFLGQVTSSIAHEIRNPLASISGTVELLARQLNDRLNENQQNLMTAIVEESSRVKRIFSGLLDYSRIPELKLSSIDFESFMDQVLLLLEHQDGYQPQVKVSRLYKGKKIRLKADPEFLKQAVMNVLINAHQAMPEGGDLVIDARPSRNQVSMIIEDTGSGMSRETLNSIFVPFKTTKKNGTGLGLAEAHKIVTQHEGTIRVKSEAGKGTRVEIILPGG</sequence>
<feature type="transmembrane region" description="Helical" evidence="9">
    <location>
        <begin position="114"/>
        <end position="135"/>
    </location>
</feature>
<keyword evidence="4" id="KW-0808">Transferase</keyword>
<reference evidence="11 12" key="1">
    <citation type="journal article" date="2016" name="Nat. Commun.">
        <title>Thousands of microbial genomes shed light on interconnected biogeochemical processes in an aquifer system.</title>
        <authorList>
            <person name="Anantharaman K."/>
            <person name="Brown C.T."/>
            <person name="Hug L.A."/>
            <person name="Sharon I."/>
            <person name="Castelle C.J."/>
            <person name="Probst A.J."/>
            <person name="Thomas B.C."/>
            <person name="Singh A."/>
            <person name="Wilkins M.J."/>
            <person name="Karaoz U."/>
            <person name="Brodie E.L."/>
            <person name="Williams K.H."/>
            <person name="Hubbard S.S."/>
            <person name="Banfield J.F."/>
        </authorList>
    </citation>
    <scope>NUCLEOTIDE SEQUENCE [LARGE SCALE GENOMIC DNA]</scope>
</reference>
<dbReference type="PANTHER" id="PTHR43065">
    <property type="entry name" value="SENSOR HISTIDINE KINASE"/>
    <property type="match status" value="1"/>
</dbReference>
<gene>
    <name evidence="11" type="ORF">A3G33_07285</name>
</gene>
<evidence type="ECO:0000259" key="10">
    <source>
        <dbReference type="PROSITE" id="PS50109"/>
    </source>
</evidence>
<dbReference type="AlphaFoldDB" id="A0A1G1KZF1"/>
<protein>
    <recommendedName>
        <fullName evidence="2">histidine kinase</fullName>
        <ecNumber evidence="2">2.7.13.3</ecNumber>
    </recommendedName>
</protein>
<organism evidence="11 12">
    <name type="scientific">Candidatus Danuiimicrobium aquiferis</name>
    <dbReference type="NCBI Taxonomy" id="1801832"/>
    <lineage>
        <taxon>Bacteria</taxon>
        <taxon>Pseudomonadati</taxon>
        <taxon>Candidatus Omnitrophota</taxon>
        <taxon>Candidatus Danuiimicrobium</taxon>
    </lineage>
</organism>
<feature type="transmembrane region" description="Helical" evidence="9">
    <location>
        <begin position="66"/>
        <end position="85"/>
    </location>
</feature>
<keyword evidence="3" id="KW-0597">Phosphoprotein</keyword>
<dbReference type="PRINTS" id="PR00344">
    <property type="entry name" value="BCTRLSENSOR"/>
</dbReference>
<dbReference type="PROSITE" id="PS50109">
    <property type="entry name" value="HIS_KIN"/>
    <property type="match status" value="1"/>
</dbReference>
<dbReference type="Pfam" id="PF00512">
    <property type="entry name" value="HisKA"/>
    <property type="match status" value="1"/>
</dbReference>
<accession>A0A1G1KZF1</accession>
<keyword evidence="9" id="KW-0812">Transmembrane</keyword>
<keyword evidence="8" id="KW-0902">Two-component regulatory system</keyword>
<evidence type="ECO:0000256" key="3">
    <source>
        <dbReference type="ARBA" id="ARBA00022553"/>
    </source>
</evidence>
<evidence type="ECO:0000256" key="5">
    <source>
        <dbReference type="ARBA" id="ARBA00022741"/>
    </source>
</evidence>
<dbReference type="InterPro" id="IPR036097">
    <property type="entry name" value="HisK_dim/P_sf"/>
</dbReference>
<feature type="domain" description="Histidine kinase" evidence="10">
    <location>
        <begin position="203"/>
        <end position="412"/>
    </location>
</feature>
<keyword evidence="6" id="KW-0418">Kinase</keyword>
<evidence type="ECO:0000313" key="11">
    <source>
        <dbReference type="EMBL" id="OGW98029.1"/>
    </source>
</evidence>
<evidence type="ECO:0000313" key="12">
    <source>
        <dbReference type="Proteomes" id="UP000178187"/>
    </source>
</evidence>
<dbReference type="InterPro" id="IPR003661">
    <property type="entry name" value="HisK_dim/P_dom"/>
</dbReference>